<evidence type="ECO:0000256" key="2">
    <source>
        <dbReference type="SAM" id="SignalP"/>
    </source>
</evidence>
<dbReference type="InterPro" id="IPR005197">
    <property type="entry name" value="Glyco_hydro_71"/>
</dbReference>
<feature type="region of interest" description="Disordered" evidence="1">
    <location>
        <begin position="38"/>
        <end position="58"/>
    </location>
</feature>
<evidence type="ECO:0000313" key="3">
    <source>
        <dbReference type="EMBL" id="KAJ3732120.1"/>
    </source>
</evidence>
<keyword evidence="3" id="KW-0378">Hydrolase</keyword>
<dbReference type="Pfam" id="PF03659">
    <property type="entry name" value="Glyco_hydro_71"/>
    <property type="match status" value="1"/>
</dbReference>
<reference evidence="3" key="2">
    <citation type="journal article" date="2023" name="Proc. Natl. Acad. Sci. U.S.A.">
        <title>A global phylogenomic analysis of the shiitake genus Lentinula.</title>
        <authorList>
            <person name="Sierra-Patev S."/>
            <person name="Min B."/>
            <person name="Naranjo-Ortiz M."/>
            <person name="Looney B."/>
            <person name="Konkel Z."/>
            <person name="Slot J.C."/>
            <person name="Sakamoto Y."/>
            <person name="Steenwyk J.L."/>
            <person name="Rokas A."/>
            <person name="Carro J."/>
            <person name="Camarero S."/>
            <person name="Ferreira P."/>
            <person name="Molpeceres G."/>
            <person name="Ruiz-Duenas F.J."/>
            <person name="Serrano A."/>
            <person name="Henrissat B."/>
            <person name="Drula E."/>
            <person name="Hughes K.W."/>
            <person name="Mata J.L."/>
            <person name="Ishikawa N.K."/>
            <person name="Vargas-Isla R."/>
            <person name="Ushijima S."/>
            <person name="Smith C.A."/>
            <person name="Donoghue J."/>
            <person name="Ahrendt S."/>
            <person name="Andreopoulos W."/>
            <person name="He G."/>
            <person name="LaButti K."/>
            <person name="Lipzen A."/>
            <person name="Ng V."/>
            <person name="Riley R."/>
            <person name="Sandor L."/>
            <person name="Barry K."/>
            <person name="Martinez A.T."/>
            <person name="Xiao Y."/>
            <person name="Gibbons J.G."/>
            <person name="Terashima K."/>
            <person name="Grigoriev I.V."/>
            <person name="Hibbett D."/>
        </authorList>
    </citation>
    <scope>NUCLEOTIDE SEQUENCE</scope>
    <source>
        <strain evidence="3">ET3784</strain>
    </source>
</reference>
<proteinExistence type="predicted"/>
<gene>
    <name evidence="3" type="ORF">DFJ43DRAFT_1154841</name>
</gene>
<dbReference type="Gene3D" id="3.20.20.80">
    <property type="entry name" value="Glycosidases"/>
    <property type="match status" value="1"/>
</dbReference>
<feature type="chain" id="PRO_5041385846" evidence="2">
    <location>
        <begin position="25"/>
        <end position="485"/>
    </location>
</feature>
<keyword evidence="2" id="KW-0732">Signal</keyword>
<organism evidence="3 4">
    <name type="scientific">Lentinula guzmanii</name>
    <dbReference type="NCBI Taxonomy" id="2804957"/>
    <lineage>
        <taxon>Eukaryota</taxon>
        <taxon>Fungi</taxon>
        <taxon>Dikarya</taxon>
        <taxon>Basidiomycota</taxon>
        <taxon>Agaricomycotina</taxon>
        <taxon>Agaricomycetes</taxon>
        <taxon>Agaricomycetidae</taxon>
        <taxon>Agaricales</taxon>
        <taxon>Marasmiineae</taxon>
        <taxon>Omphalotaceae</taxon>
        <taxon>Lentinula</taxon>
    </lineage>
</organism>
<dbReference type="GO" id="GO:0051118">
    <property type="term" value="F:glucan endo-1,3-alpha-glucosidase activity"/>
    <property type="evidence" value="ECO:0007669"/>
    <property type="project" value="InterPro"/>
</dbReference>
<protein>
    <submittedName>
        <fullName evidence="3">Glycosyl hydrolase family 71-domain-containing protein</fullName>
    </submittedName>
</protein>
<feature type="signal peptide" evidence="2">
    <location>
        <begin position="1"/>
        <end position="24"/>
    </location>
</feature>
<sequence length="485" mass="54983">MKVPASSLFLYAALFIALPSFSIAHDLRHSYASSKKEPRDKALASASNATDNTKHDDIADLQKRDGSKYVFVHHIRTLTYASIHASSHSQYIRSYDYDYNLWVNDFNQIRAKNIDAVALNVGRDPWERQRVQDAYNAAAAVGVGVFISFDYTSFDCNVDTTVEWANELSGLPAQFKVDGRPLVSSFSGDCLGPGGWQAVRDRTGGFLMPFIYNIDYQQLRRGGSWGFLDTWQCWGCSWPQGDYDKNTEDDHYYMDILGPDRYAATASPWFFTHYNYKNFLLRADSWLVIARWEELISMRDQLRFVEVLTWNDFGESHYLNSGPPTEGSQPYGTTWTNGYPHNAFFDLISYYIEAFKTGSYPAIATDTIYFWSRPHPAGINANNDGLSRPQGWDWTSDNLWAAVFCSSTCSVTLQVGTYSQDFNNLAYGVNKISLPLNAYGSITVKMRKNGQEVINYTPSDFQYRGWTDQYNFNAYVGSASASGSF</sequence>
<dbReference type="Proteomes" id="UP001176059">
    <property type="component" value="Unassembled WGS sequence"/>
</dbReference>
<dbReference type="AlphaFoldDB" id="A0AA38MZL2"/>
<reference evidence="3" key="1">
    <citation type="submission" date="2022-08" db="EMBL/GenBank/DDBJ databases">
        <authorList>
            <consortium name="DOE Joint Genome Institute"/>
            <person name="Min B."/>
            <person name="Sierra-Patev S."/>
            <person name="Naranjo-Ortiz M."/>
            <person name="Looney B."/>
            <person name="Konkel Z."/>
            <person name="Slot J.C."/>
            <person name="Sakamoto Y."/>
            <person name="Steenwyk J.L."/>
            <person name="Rokas A."/>
            <person name="Carro J."/>
            <person name="Camarero S."/>
            <person name="Ferreira P."/>
            <person name="Molpeceres G."/>
            <person name="Ruiz-duenas F.J."/>
            <person name="Serrano A."/>
            <person name="Henrissat B."/>
            <person name="Drula E."/>
            <person name="Hughes K.W."/>
            <person name="Mata J.L."/>
            <person name="Ishikawa N.K."/>
            <person name="Vargas-Isla R."/>
            <person name="Ushijima S."/>
            <person name="Smith C.A."/>
            <person name="Ahrendt S."/>
            <person name="Andreopoulos W."/>
            <person name="He G."/>
            <person name="LaButti K."/>
            <person name="Lipzen A."/>
            <person name="Ng V."/>
            <person name="Riley R."/>
            <person name="Sandor L."/>
            <person name="Barry K."/>
            <person name="Martinez A.T."/>
            <person name="Xiao Y."/>
            <person name="Gibbons J.G."/>
            <person name="Terashima K."/>
            <person name="Hibbett D.S."/>
            <person name="Grigoriev I.V."/>
        </authorList>
    </citation>
    <scope>NUCLEOTIDE SEQUENCE</scope>
    <source>
        <strain evidence="3">ET3784</strain>
    </source>
</reference>
<evidence type="ECO:0000256" key="1">
    <source>
        <dbReference type="SAM" id="MobiDB-lite"/>
    </source>
</evidence>
<dbReference type="EMBL" id="JANVFO010000026">
    <property type="protein sequence ID" value="KAJ3732120.1"/>
    <property type="molecule type" value="Genomic_DNA"/>
</dbReference>
<comment type="caution">
    <text evidence="3">The sequence shown here is derived from an EMBL/GenBank/DDBJ whole genome shotgun (WGS) entry which is preliminary data.</text>
</comment>
<accession>A0AA38MZL2</accession>
<name>A0AA38MZL2_9AGAR</name>
<keyword evidence="4" id="KW-1185">Reference proteome</keyword>
<dbReference type="CDD" id="cd11577">
    <property type="entry name" value="GH71"/>
    <property type="match status" value="1"/>
</dbReference>
<evidence type="ECO:0000313" key="4">
    <source>
        <dbReference type="Proteomes" id="UP001176059"/>
    </source>
</evidence>